<proteinExistence type="predicted"/>
<gene>
    <name evidence="3" type="ORF">AB2L28_02490</name>
</gene>
<dbReference type="GO" id="GO:0052621">
    <property type="term" value="F:diguanylate cyclase activity"/>
    <property type="evidence" value="ECO:0007669"/>
    <property type="project" value="UniProtKB-EC"/>
</dbReference>
<dbReference type="SMART" id="SM00065">
    <property type="entry name" value="GAF"/>
    <property type="match status" value="2"/>
</dbReference>
<protein>
    <submittedName>
        <fullName evidence="3">Diguanylate cyclase domain-containing protein</fullName>
        <ecNumber evidence="3">2.7.7.65</ecNumber>
    </submittedName>
</protein>
<accession>A0ABV4HXF7</accession>
<sequence length="663" mass="70876">MDRNDWIALAQADRVDDAVLVAPAAVPSVPAPSPREAARLAVLHGYRLLDAPADDELSAVVRAAAVVADVPHATLNLIAEDRQCQLTTVGFEGTDSARADSMCALHFEEGLLVHVPDASQDPRFARNPWVDGRLGRVRSYASAPLVSPEGHALGSLCVFDTVPGHVVPERLSVLQDLAGVLVALFERRRQAREAAEQGRRAGEARELAVLAMAEAEARWEQSEAVAETVDVGLVVVDAAGHVTSLNRTARQWHGESPAHLAADGRAPLAPGDLPWSRALRDGSVEDVELVLTTPGQAPRTLVCSGRSMRSGDGTPLGAVVALHDVTEARQREKALARAHATLAEHTARVQALADASRTLAAARDPQQAVCHLVRELTGADAAYLLRPAPADDGAELRAVATVGFPSLEITYPLDEPSLAGLTFTSAEPVFVGDVATHPRASQRWVDLTGVVSGAWHPVVLSGQRTVGVLGVFWRQTRQELGEHVLPVLQTLTGEVAHAAERTELLQRLAEAAERDTLTGLANRRRWDEVIATEVARAARTGEPLSVAVIDLDHFKRYNDTHGHLGGDVLLREFADAALACLREVDVIARWGGEEFVVALPGCAAEDAVTVADRIRAVVPRGQSCTIGVARWRPGLLAQDVVRLADAALYAGKEQGRDRTVVHP</sequence>
<dbReference type="PANTHER" id="PTHR45138">
    <property type="entry name" value="REGULATORY COMPONENTS OF SENSORY TRANSDUCTION SYSTEM"/>
    <property type="match status" value="1"/>
</dbReference>
<keyword evidence="3" id="KW-0808">Transferase</keyword>
<dbReference type="SUPFAM" id="SSF55073">
    <property type="entry name" value="Nucleotide cyclase"/>
    <property type="match status" value="1"/>
</dbReference>
<evidence type="ECO:0000259" key="2">
    <source>
        <dbReference type="PROSITE" id="PS50887"/>
    </source>
</evidence>
<dbReference type="InterPro" id="IPR003018">
    <property type="entry name" value="GAF"/>
</dbReference>
<organism evidence="3 4">
    <name type="scientific">Kineococcus mangrovi</name>
    <dbReference type="NCBI Taxonomy" id="1660183"/>
    <lineage>
        <taxon>Bacteria</taxon>
        <taxon>Bacillati</taxon>
        <taxon>Actinomycetota</taxon>
        <taxon>Actinomycetes</taxon>
        <taxon>Kineosporiales</taxon>
        <taxon>Kineosporiaceae</taxon>
        <taxon>Kineococcus</taxon>
    </lineage>
</organism>
<dbReference type="SUPFAM" id="SSF55785">
    <property type="entry name" value="PYP-like sensor domain (PAS domain)"/>
    <property type="match status" value="1"/>
</dbReference>
<name>A0ABV4HXF7_9ACTN</name>
<dbReference type="Gene3D" id="3.30.450.20">
    <property type="entry name" value="PAS domain"/>
    <property type="match status" value="1"/>
</dbReference>
<dbReference type="Pfam" id="PF01590">
    <property type="entry name" value="GAF"/>
    <property type="match status" value="1"/>
</dbReference>
<dbReference type="EMBL" id="JBGGTQ010000001">
    <property type="protein sequence ID" value="MEZ0491104.1"/>
    <property type="molecule type" value="Genomic_DNA"/>
</dbReference>
<dbReference type="InterPro" id="IPR000160">
    <property type="entry name" value="GGDEF_dom"/>
</dbReference>
<feature type="domain" description="PAC" evidence="1">
    <location>
        <begin position="285"/>
        <end position="337"/>
    </location>
</feature>
<dbReference type="PROSITE" id="PS50113">
    <property type="entry name" value="PAC"/>
    <property type="match status" value="1"/>
</dbReference>
<dbReference type="PANTHER" id="PTHR45138:SF9">
    <property type="entry name" value="DIGUANYLATE CYCLASE DGCM-RELATED"/>
    <property type="match status" value="1"/>
</dbReference>
<dbReference type="InterPro" id="IPR029016">
    <property type="entry name" value="GAF-like_dom_sf"/>
</dbReference>
<dbReference type="Gene3D" id="3.30.70.270">
    <property type="match status" value="1"/>
</dbReference>
<dbReference type="Pfam" id="PF08448">
    <property type="entry name" value="PAS_4"/>
    <property type="match status" value="1"/>
</dbReference>
<reference evidence="3 4" key="1">
    <citation type="submission" date="2024-07" db="EMBL/GenBank/DDBJ databases">
        <authorList>
            <person name="Thanompreechachai J."/>
            <person name="Duangmal K."/>
        </authorList>
    </citation>
    <scope>NUCLEOTIDE SEQUENCE [LARGE SCALE GENOMIC DNA]</scope>
    <source>
        <strain evidence="3 4">TBRC 1896</strain>
    </source>
</reference>
<dbReference type="InterPro" id="IPR035965">
    <property type="entry name" value="PAS-like_dom_sf"/>
</dbReference>
<dbReference type="InterPro" id="IPR029787">
    <property type="entry name" value="Nucleotide_cyclase"/>
</dbReference>
<dbReference type="CDD" id="cd01949">
    <property type="entry name" value="GGDEF"/>
    <property type="match status" value="1"/>
</dbReference>
<dbReference type="NCBIfam" id="TIGR00254">
    <property type="entry name" value="GGDEF"/>
    <property type="match status" value="1"/>
</dbReference>
<keyword evidence="4" id="KW-1185">Reference proteome</keyword>
<evidence type="ECO:0000313" key="4">
    <source>
        <dbReference type="Proteomes" id="UP001566476"/>
    </source>
</evidence>
<dbReference type="EC" id="2.7.7.65" evidence="3"/>
<dbReference type="InterPro" id="IPR050469">
    <property type="entry name" value="Diguanylate_Cyclase"/>
</dbReference>
<evidence type="ECO:0000313" key="3">
    <source>
        <dbReference type="EMBL" id="MEZ0491104.1"/>
    </source>
</evidence>
<comment type="caution">
    <text evidence="3">The sequence shown here is derived from an EMBL/GenBank/DDBJ whole genome shotgun (WGS) entry which is preliminary data.</text>
</comment>
<dbReference type="Pfam" id="PF00990">
    <property type="entry name" value="GGDEF"/>
    <property type="match status" value="1"/>
</dbReference>
<dbReference type="SUPFAM" id="SSF55781">
    <property type="entry name" value="GAF domain-like"/>
    <property type="match status" value="2"/>
</dbReference>
<dbReference type="RefSeq" id="WP_370717133.1">
    <property type="nucleotide sequence ID" value="NZ_JBGGTQ010000001.1"/>
</dbReference>
<evidence type="ECO:0000259" key="1">
    <source>
        <dbReference type="PROSITE" id="PS50113"/>
    </source>
</evidence>
<feature type="domain" description="GGDEF" evidence="2">
    <location>
        <begin position="542"/>
        <end position="663"/>
    </location>
</feature>
<dbReference type="SMART" id="SM00267">
    <property type="entry name" value="GGDEF"/>
    <property type="match status" value="1"/>
</dbReference>
<dbReference type="Gene3D" id="3.30.450.40">
    <property type="match status" value="2"/>
</dbReference>
<dbReference type="InterPro" id="IPR013656">
    <property type="entry name" value="PAS_4"/>
</dbReference>
<dbReference type="Pfam" id="PF13185">
    <property type="entry name" value="GAF_2"/>
    <property type="match status" value="1"/>
</dbReference>
<dbReference type="PROSITE" id="PS50887">
    <property type="entry name" value="GGDEF"/>
    <property type="match status" value="1"/>
</dbReference>
<dbReference type="InterPro" id="IPR043128">
    <property type="entry name" value="Rev_trsase/Diguanyl_cyclase"/>
</dbReference>
<dbReference type="InterPro" id="IPR000700">
    <property type="entry name" value="PAS-assoc_C"/>
</dbReference>
<dbReference type="Proteomes" id="UP001566476">
    <property type="component" value="Unassembled WGS sequence"/>
</dbReference>
<keyword evidence="3" id="KW-0548">Nucleotidyltransferase</keyword>